<dbReference type="AlphaFoldDB" id="X1DMJ8"/>
<dbReference type="PANTHER" id="PTHR43005:SF1">
    <property type="entry name" value="SPERMIDINE_PUTRESCINE TRANSPORT SYSTEM PERMEASE PROTEIN"/>
    <property type="match status" value="1"/>
</dbReference>
<keyword evidence="4 7" id="KW-0812">Transmembrane</keyword>
<dbReference type="PANTHER" id="PTHR43005">
    <property type="entry name" value="BLR7065 PROTEIN"/>
    <property type="match status" value="1"/>
</dbReference>
<name>X1DMJ8_9ZZZZ</name>
<keyword evidence="6 7" id="KW-0472">Membrane</keyword>
<evidence type="ECO:0000256" key="5">
    <source>
        <dbReference type="ARBA" id="ARBA00022989"/>
    </source>
</evidence>
<proteinExistence type="predicted"/>
<dbReference type="Pfam" id="PF00528">
    <property type="entry name" value="BPD_transp_1"/>
    <property type="match status" value="1"/>
</dbReference>
<comment type="caution">
    <text evidence="9">The sequence shown here is derived from an EMBL/GenBank/DDBJ whole genome shotgun (WGS) entry which is preliminary data.</text>
</comment>
<protein>
    <recommendedName>
        <fullName evidence="8">ABC transmembrane type-1 domain-containing protein</fullName>
    </recommendedName>
</protein>
<feature type="transmembrane region" description="Helical" evidence="7">
    <location>
        <begin position="92"/>
        <end position="114"/>
    </location>
</feature>
<sequence length="127" mass="14507">MGVIFILAFLQTIPSSLYEAAKVDGASPWRRFRYITLPLLKPIILLLIVLKSVWAIRDSFDIVYMITRGGPAESTQVVTFYAYLTTFKFLRFGYGAAISYLITLIILVFAVVYMRLVYTETLYAETI</sequence>
<keyword evidence="5 7" id="KW-1133">Transmembrane helix</keyword>
<dbReference type="Gene3D" id="1.10.3720.10">
    <property type="entry name" value="MetI-like"/>
    <property type="match status" value="1"/>
</dbReference>
<feature type="domain" description="ABC transmembrane type-1" evidence="8">
    <location>
        <begin position="1"/>
        <end position="113"/>
    </location>
</feature>
<dbReference type="InterPro" id="IPR035906">
    <property type="entry name" value="MetI-like_sf"/>
</dbReference>
<evidence type="ECO:0000256" key="1">
    <source>
        <dbReference type="ARBA" id="ARBA00004651"/>
    </source>
</evidence>
<dbReference type="GO" id="GO:0005886">
    <property type="term" value="C:plasma membrane"/>
    <property type="evidence" value="ECO:0007669"/>
    <property type="project" value="UniProtKB-SubCell"/>
</dbReference>
<keyword evidence="3" id="KW-1003">Cell membrane</keyword>
<organism evidence="9">
    <name type="scientific">marine sediment metagenome</name>
    <dbReference type="NCBI Taxonomy" id="412755"/>
    <lineage>
        <taxon>unclassified sequences</taxon>
        <taxon>metagenomes</taxon>
        <taxon>ecological metagenomes</taxon>
    </lineage>
</organism>
<evidence type="ECO:0000256" key="3">
    <source>
        <dbReference type="ARBA" id="ARBA00022475"/>
    </source>
</evidence>
<evidence type="ECO:0000313" key="9">
    <source>
        <dbReference type="EMBL" id="GAH22176.1"/>
    </source>
</evidence>
<accession>X1DMJ8</accession>
<gene>
    <name evidence="9" type="ORF">S03H2_01810</name>
</gene>
<dbReference type="GO" id="GO:0055085">
    <property type="term" value="P:transmembrane transport"/>
    <property type="evidence" value="ECO:0007669"/>
    <property type="project" value="InterPro"/>
</dbReference>
<dbReference type="InterPro" id="IPR000515">
    <property type="entry name" value="MetI-like"/>
</dbReference>
<comment type="subcellular location">
    <subcellularLocation>
        <location evidence="1">Cell membrane</location>
        <topology evidence="1">Multi-pass membrane protein</topology>
    </subcellularLocation>
</comment>
<keyword evidence="2" id="KW-0813">Transport</keyword>
<evidence type="ECO:0000256" key="7">
    <source>
        <dbReference type="SAM" id="Phobius"/>
    </source>
</evidence>
<reference evidence="9" key="1">
    <citation type="journal article" date="2014" name="Front. Microbiol.">
        <title>High frequency of phylogenetically diverse reductive dehalogenase-homologous genes in deep subseafloor sedimentary metagenomes.</title>
        <authorList>
            <person name="Kawai M."/>
            <person name="Futagami T."/>
            <person name="Toyoda A."/>
            <person name="Takaki Y."/>
            <person name="Nishi S."/>
            <person name="Hori S."/>
            <person name="Arai W."/>
            <person name="Tsubouchi T."/>
            <person name="Morono Y."/>
            <person name="Uchiyama I."/>
            <person name="Ito T."/>
            <person name="Fujiyama A."/>
            <person name="Inagaki F."/>
            <person name="Takami H."/>
        </authorList>
    </citation>
    <scope>NUCLEOTIDE SEQUENCE</scope>
    <source>
        <strain evidence="9">Expedition CK06-06</strain>
    </source>
</reference>
<evidence type="ECO:0000256" key="4">
    <source>
        <dbReference type="ARBA" id="ARBA00022692"/>
    </source>
</evidence>
<feature type="transmembrane region" description="Helical" evidence="7">
    <location>
        <begin position="35"/>
        <end position="56"/>
    </location>
</feature>
<dbReference type="EMBL" id="BARU01000559">
    <property type="protein sequence ID" value="GAH22176.1"/>
    <property type="molecule type" value="Genomic_DNA"/>
</dbReference>
<evidence type="ECO:0000256" key="2">
    <source>
        <dbReference type="ARBA" id="ARBA00022448"/>
    </source>
</evidence>
<dbReference type="SUPFAM" id="SSF161098">
    <property type="entry name" value="MetI-like"/>
    <property type="match status" value="1"/>
</dbReference>
<dbReference type="PROSITE" id="PS50928">
    <property type="entry name" value="ABC_TM1"/>
    <property type="match status" value="1"/>
</dbReference>
<evidence type="ECO:0000256" key="6">
    <source>
        <dbReference type="ARBA" id="ARBA00023136"/>
    </source>
</evidence>
<evidence type="ECO:0000259" key="8">
    <source>
        <dbReference type="PROSITE" id="PS50928"/>
    </source>
</evidence>